<evidence type="ECO:0000313" key="9">
    <source>
        <dbReference type="EMBL" id="MCQ4814141.1"/>
    </source>
</evidence>
<dbReference type="InterPro" id="IPR000887">
    <property type="entry name" value="Aldlse_KDPG_KHG"/>
</dbReference>
<dbReference type="EC" id="4.1.2.14" evidence="5"/>
<evidence type="ECO:0000256" key="1">
    <source>
        <dbReference type="ARBA" id="ARBA00000654"/>
    </source>
</evidence>
<dbReference type="InterPro" id="IPR031338">
    <property type="entry name" value="KDPG/KHG_AS_2"/>
</dbReference>
<proteinExistence type="inferred from homology"/>
<evidence type="ECO:0000256" key="3">
    <source>
        <dbReference type="ARBA" id="ARBA00006906"/>
    </source>
</evidence>
<evidence type="ECO:0000256" key="4">
    <source>
        <dbReference type="ARBA" id="ARBA00011233"/>
    </source>
</evidence>
<dbReference type="PANTHER" id="PTHR30246:SF1">
    <property type="entry name" value="2-DEHYDRO-3-DEOXY-6-PHOSPHOGALACTONATE ALDOLASE-RELATED"/>
    <property type="match status" value="1"/>
</dbReference>
<dbReference type="AlphaFoldDB" id="A0AAW5K339"/>
<dbReference type="PANTHER" id="PTHR30246">
    <property type="entry name" value="2-KETO-3-DEOXY-6-PHOSPHOGLUCONATE ALDOLASE"/>
    <property type="match status" value="1"/>
</dbReference>
<comment type="catalytic activity">
    <reaction evidence="1">
        <text>2-dehydro-3-deoxy-6-phospho-D-gluconate = D-glyceraldehyde 3-phosphate + pyruvate</text>
        <dbReference type="Rhea" id="RHEA:17089"/>
        <dbReference type="ChEBI" id="CHEBI:15361"/>
        <dbReference type="ChEBI" id="CHEBI:57569"/>
        <dbReference type="ChEBI" id="CHEBI:59776"/>
        <dbReference type="EC" id="4.1.2.14"/>
    </reaction>
</comment>
<organism evidence="9 10">
    <name type="scientific">Cloacibacillus evryensis</name>
    <dbReference type="NCBI Taxonomy" id="508460"/>
    <lineage>
        <taxon>Bacteria</taxon>
        <taxon>Thermotogati</taxon>
        <taxon>Synergistota</taxon>
        <taxon>Synergistia</taxon>
        <taxon>Synergistales</taxon>
        <taxon>Synergistaceae</taxon>
        <taxon>Cloacibacillus</taxon>
    </lineage>
</organism>
<dbReference type="SUPFAM" id="SSF51569">
    <property type="entry name" value="Aldolase"/>
    <property type="match status" value="1"/>
</dbReference>
<dbReference type="RefSeq" id="WP_008709130.1">
    <property type="nucleotide sequence ID" value="NZ_CABKQM010000002.1"/>
</dbReference>
<evidence type="ECO:0000256" key="6">
    <source>
        <dbReference type="ARBA" id="ARBA00023239"/>
    </source>
</evidence>
<dbReference type="InterPro" id="IPR031337">
    <property type="entry name" value="KDPG/KHG_AS_1"/>
</dbReference>
<keyword evidence="10" id="KW-1185">Reference proteome</keyword>
<dbReference type="NCBIfam" id="NF004325">
    <property type="entry name" value="PRK05718.1"/>
    <property type="match status" value="1"/>
</dbReference>
<evidence type="ECO:0000256" key="2">
    <source>
        <dbReference type="ARBA" id="ARBA00004736"/>
    </source>
</evidence>
<protein>
    <recommendedName>
        <fullName evidence="5">2-dehydro-3-deoxy-phosphogluconate aldolase</fullName>
        <ecNumber evidence="5">4.1.2.14</ecNumber>
    </recommendedName>
</protein>
<name>A0AAW5K339_9BACT</name>
<dbReference type="Gene3D" id="3.20.20.70">
    <property type="entry name" value="Aldolase class I"/>
    <property type="match status" value="1"/>
</dbReference>
<evidence type="ECO:0000256" key="7">
    <source>
        <dbReference type="ARBA" id="ARBA00023270"/>
    </source>
</evidence>
<comment type="pathway">
    <text evidence="2">Carbohydrate acid metabolism; 2-dehydro-3-deoxy-D-gluconate degradation; D-glyceraldehyde 3-phosphate and pyruvate from 2-dehydro-3-deoxy-D-gluconate: step 2/2.</text>
</comment>
<dbReference type="NCBIfam" id="TIGR01182">
    <property type="entry name" value="eda"/>
    <property type="match status" value="1"/>
</dbReference>
<comment type="similarity">
    <text evidence="3">Belongs to the KHG/KDPG aldolase family.</text>
</comment>
<dbReference type="CDD" id="cd00452">
    <property type="entry name" value="KDPG_aldolase"/>
    <property type="match status" value="1"/>
</dbReference>
<reference evidence="9 10" key="1">
    <citation type="submission" date="2022-06" db="EMBL/GenBank/DDBJ databases">
        <title>Isolation of gut microbiota from human fecal samples.</title>
        <authorList>
            <person name="Pamer E.G."/>
            <person name="Barat B."/>
            <person name="Waligurski E."/>
            <person name="Medina S."/>
            <person name="Paddock L."/>
            <person name="Mostad J."/>
        </authorList>
    </citation>
    <scope>NUCLEOTIDE SEQUENCE [LARGE SCALE GENOMIC DNA]</scope>
    <source>
        <strain evidence="9 10">DFI.9.90</strain>
    </source>
</reference>
<accession>A0AAW5K339</accession>
<comment type="caution">
    <text evidence="9">The sequence shown here is derived from an EMBL/GenBank/DDBJ whole genome shotgun (WGS) entry which is preliminary data.</text>
</comment>
<dbReference type="EMBL" id="JANFYT010000012">
    <property type="protein sequence ID" value="MCQ4814141.1"/>
    <property type="molecule type" value="Genomic_DNA"/>
</dbReference>
<gene>
    <name evidence="9" type="primary">eda</name>
    <name evidence="9" type="ORF">NE630_06825</name>
</gene>
<dbReference type="GO" id="GO:0008675">
    <property type="term" value="F:2-dehydro-3-deoxy-phosphogluconate aldolase activity"/>
    <property type="evidence" value="ECO:0007669"/>
    <property type="project" value="UniProtKB-EC"/>
</dbReference>
<sequence length="209" mass="21866">MDIYKQIEALKIVPVVKLDAAEDAVPLAKALIDGGLPIAEITFRTAAAEESIRAVSVAFPQMLVGAGTVVNVEQAERAVKAGAKFIVSPGFSPAVTKFAVEKGIPIFPGVCTPTEIMAALEFGLKVVKFFPAKQYGGLATIKALAAPFPGIRFMPTGGVSAENLLEYLSSDKVIACGGSWMVKESLIGARSFGEVARLTREAVALAVKA</sequence>
<dbReference type="Pfam" id="PF01081">
    <property type="entry name" value="Aldolase"/>
    <property type="match status" value="1"/>
</dbReference>
<evidence type="ECO:0000256" key="5">
    <source>
        <dbReference type="ARBA" id="ARBA00013063"/>
    </source>
</evidence>
<keyword evidence="8" id="KW-0119">Carbohydrate metabolism</keyword>
<evidence type="ECO:0000256" key="8">
    <source>
        <dbReference type="ARBA" id="ARBA00023277"/>
    </source>
</evidence>
<dbReference type="PROSITE" id="PS00159">
    <property type="entry name" value="ALDOLASE_KDPG_KHG_1"/>
    <property type="match status" value="1"/>
</dbReference>
<comment type="subunit">
    <text evidence="4">Homotrimer.</text>
</comment>
<evidence type="ECO:0000313" key="10">
    <source>
        <dbReference type="Proteomes" id="UP001205919"/>
    </source>
</evidence>
<keyword evidence="6 9" id="KW-0456">Lyase</keyword>
<dbReference type="InterPro" id="IPR013785">
    <property type="entry name" value="Aldolase_TIM"/>
</dbReference>
<dbReference type="Proteomes" id="UP001205919">
    <property type="component" value="Unassembled WGS sequence"/>
</dbReference>
<dbReference type="PROSITE" id="PS00160">
    <property type="entry name" value="ALDOLASE_KDPG_KHG_2"/>
    <property type="match status" value="1"/>
</dbReference>
<keyword evidence="7" id="KW-0704">Schiff base</keyword>